<reference evidence="1" key="3">
    <citation type="submission" date="2025-09" db="UniProtKB">
        <authorList>
            <consortium name="Ensembl"/>
        </authorList>
    </citation>
    <scope>IDENTIFICATION</scope>
</reference>
<protein>
    <submittedName>
        <fullName evidence="1">Uncharacterized protein</fullName>
    </submittedName>
</protein>
<dbReference type="GeneTree" id="ENSGT00940000161627"/>
<accession>A0A8I3W690</accession>
<keyword evidence="2" id="KW-1185">Reference proteome</keyword>
<evidence type="ECO:0000313" key="2">
    <source>
        <dbReference type="Proteomes" id="UP000008225"/>
    </source>
</evidence>
<name>A0A8I3W690_CALJA</name>
<reference evidence="1 2" key="1">
    <citation type="submission" date="2009-03" db="EMBL/GenBank/DDBJ databases">
        <authorList>
            <person name="Warren W."/>
            <person name="Ye L."/>
            <person name="Minx P."/>
            <person name="Worley K."/>
            <person name="Gibbs R."/>
            <person name="Wilson R.K."/>
        </authorList>
    </citation>
    <scope>NUCLEOTIDE SEQUENCE [LARGE SCALE GENOMIC DNA]</scope>
</reference>
<organism evidence="1 2">
    <name type="scientific">Callithrix jacchus</name>
    <name type="common">White-tufted-ear marmoset</name>
    <name type="synonym">Simia Jacchus</name>
    <dbReference type="NCBI Taxonomy" id="9483"/>
    <lineage>
        <taxon>Eukaryota</taxon>
        <taxon>Metazoa</taxon>
        <taxon>Chordata</taxon>
        <taxon>Craniata</taxon>
        <taxon>Vertebrata</taxon>
        <taxon>Euteleostomi</taxon>
        <taxon>Mammalia</taxon>
        <taxon>Eutheria</taxon>
        <taxon>Euarchontoglires</taxon>
        <taxon>Primates</taxon>
        <taxon>Haplorrhini</taxon>
        <taxon>Platyrrhini</taxon>
        <taxon>Cebidae</taxon>
        <taxon>Callitrichinae</taxon>
        <taxon>Callithrix</taxon>
        <taxon>Callithrix</taxon>
    </lineage>
</organism>
<dbReference type="AlphaFoldDB" id="A0A8I3W690"/>
<dbReference type="PANTHER" id="PTHR46254:SF6">
    <property type="entry name" value="HIGH MOBILITY GROUP AT-HOOK 2"/>
    <property type="match status" value="1"/>
</dbReference>
<sequence length="80" mass="8947">MIEGSSMWMIAVTYHGLPRWSFAIVTQTGVQRHDLGSPQPSPPGFRQFSCLSLPSSWDYRRVPPCPADFCIFSRDGVSPC</sequence>
<dbReference type="Proteomes" id="UP000008225">
    <property type="component" value="Chromosome 19"/>
</dbReference>
<proteinExistence type="predicted"/>
<evidence type="ECO:0000313" key="1">
    <source>
        <dbReference type="Ensembl" id="ENSCJAP00000087515.1"/>
    </source>
</evidence>
<reference evidence="1" key="2">
    <citation type="submission" date="2025-08" db="UniProtKB">
        <authorList>
            <consortium name="Ensembl"/>
        </authorList>
    </citation>
    <scope>IDENTIFICATION</scope>
</reference>
<dbReference type="PANTHER" id="PTHR46254">
    <property type="entry name" value="PROTEIN GVQW1-RELATED"/>
    <property type="match status" value="1"/>
</dbReference>
<dbReference type="Ensembl" id="ENSCJAT00000142128.1">
    <property type="protein sequence ID" value="ENSCJAP00000087515.1"/>
    <property type="gene ID" value="ENSCJAG00000083995.1"/>
</dbReference>